<sequence length="106" mass="10979">MFVIGFGSATHLVIGTTLLQREARSDMTGVVMGVLLSMTFLAETLGSLIGGVVFELVGARWTLAVAGTVMAVGALTGTRLAARATRRGGDRRAPDERANGRSGTVT</sequence>
<evidence type="ECO:0000259" key="7">
    <source>
        <dbReference type="PROSITE" id="PS50850"/>
    </source>
</evidence>
<proteinExistence type="predicted"/>
<dbReference type="SUPFAM" id="SSF103473">
    <property type="entry name" value="MFS general substrate transporter"/>
    <property type="match status" value="1"/>
</dbReference>
<evidence type="ECO:0000313" key="9">
    <source>
        <dbReference type="Proteomes" id="UP001501303"/>
    </source>
</evidence>
<dbReference type="InterPro" id="IPR020846">
    <property type="entry name" value="MFS_dom"/>
</dbReference>
<keyword evidence="2 6" id="KW-0812">Transmembrane</keyword>
<feature type="transmembrane region" description="Helical" evidence="6">
    <location>
        <begin position="30"/>
        <end position="54"/>
    </location>
</feature>
<comment type="caution">
    <text evidence="8">The sequence shown here is derived from an EMBL/GenBank/DDBJ whole genome shotgun (WGS) entry which is preliminary data.</text>
</comment>
<evidence type="ECO:0000256" key="6">
    <source>
        <dbReference type="SAM" id="Phobius"/>
    </source>
</evidence>
<dbReference type="PROSITE" id="PS50850">
    <property type="entry name" value="MFS"/>
    <property type="match status" value="1"/>
</dbReference>
<dbReference type="Proteomes" id="UP001501303">
    <property type="component" value="Unassembled WGS sequence"/>
</dbReference>
<feature type="transmembrane region" description="Helical" evidence="6">
    <location>
        <begin position="60"/>
        <end position="82"/>
    </location>
</feature>
<organism evidence="8 9">
    <name type="scientific">Streptomyces sodiiphilus</name>
    <dbReference type="NCBI Taxonomy" id="226217"/>
    <lineage>
        <taxon>Bacteria</taxon>
        <taxon>Bacillati</taxon>
        <taxon>Actinomycetota</taxon>
        <taxon>Actinomycetes</taxon>
        <taxon>Kitasatosporales</taxon>
        <taxon>Streptomycetaceae</taxon>
        <taxon>Streptomyces</taxon>
    </lineage>
</organism>
<keyword evidence="4 6" id="KW-0472">Membrane</keyword>
<evidence type="ECO:0000256" key="1">
    <source>
        <dbReference type="ARBA" id="ARBA00004651"/>
    </source>
</evidence>
<gene>
    <name evidence="8" type="ORF">GCM10009716_36900</name>
</gene>
<dbReference type="InterPro" id="IPR036259">
    <property type="entry name" value="MFS_trans_sf"/>
</dbReference>
<evidence type="ECO:0000256" key="5">
    <source>
        <dbReference type="SAM" id="MobiDB-lite"/>
    </source>
</evidence>
<comment type="subcellular location">
    <subcellularLocation>
        <location evidence="1">Cell membrane</location>
        <topology evidence="1">Multi-pass membrane protein</topology>
    </subcellularLocation>
</comment>
<evidence type="ECO:0000313" key="8">
    <source>
        <dbReference type="EMBL" id="GAA1925283.1"/>
    </source>
</evidence>
<feature type="region of interest" description="Disordered" evidence="5">
    <location>
        <begin position="82"/>
        <end position="106"/>
    </location>
</feature>
<name>A0ABN2PMW8_9ACTN</name>
<evidence type="ECO:0000256" key="4">
    <source>
        <dbReference type="ARBA" id="ARBA00023136"/>
    </source>
</evidence>
<evidence type="ECO:0000256" key="2">
    <source>
        <dbReference type="ARBA" id="ARBA00022692"/>
    </source>
</evidence>
<feature type="compositionally biased region" description="Basic and acidic residues" evidence="5">
    <location>
        <begin position="87"/>
        <end position="99"/>
    </location>
</feature>
<feature type="domain" description="Major facilitator superfamily (MFS) profile" evidence="7">
    <location>
        <begin position="1"/>
        <end position="106"/>
    </location>
</feature>
<keyword evidence="3 6" id="KW-1133">Transmembrane helix</keyword>
<evidence type="ECO:0000256" key="3">
    <source>
        <dbReference type="ARBA" id="ARBA00022989"/>
    </source>
</evidence>
<dbReference type="Gene3D" id="1.20.1250.20">
    <property type="entry name" value="MFS general substrate transporter like domains"/>
    <property type="match status" value="1"/>
</dbReference>
<protein>
    <recommendedName>
        <fullName evidence="7">Major facilitator superfamily (MFS) profile domain-containing protein</fullName>
    </recommendedName>
</protein>
<reference evidence="8 9" key="1">
    <citation type="journal article" date="2019" name="Int. J. Syst. Evol. Microbiol.">
        <title>The Global Catalogue of Microorganisms (GCM) 10K type strain sequencing project: providing services to taxonomists for standard genome sequencing and annotation.</title>
        <authorList>
            <consortium name="The Broad Institute Genomics Platform"/>
            <consortium name="The Broad Institute Genome Sequencing Center for Infectious Disease"/>
            <person name="Wu L."/>
            <person name="Ma J."/>
        </authorList>
    </citation>
    <scope>NUCLEOTIDE SEQUENCE [LARGE SCALE GENOMIC DNA]</scope>
    <source>
        <strain evidence="8 9">JCM 13581</strain>
    </source>
</reference>
<keyword evidence="9" id="KW-1185">Reference proteome</keyword>
<dbReference type="EMBL" id="BAAAMJ010000042">
    <property type="protein sequence ID" value="GAA1925283.1"/>
    <property type="molecule type" value="Genomic_DNA"/>
</dbReference>
<accession>A0ABN2PMW8</accession>